<feature type="non-terminal residue" evidence="1">
    <location>
        <position position="1"/>
    </location>
</feature>
<evidence type="ECO:0000313" key="2">
    <source>
        <dbReference type="Proteomes" id="UP000886523"/>
    </source>
</evidence>
<reference evidence="1" key="1">
    <citation type="journal article" date="2020" name="Nat. Commun.">
        <title>Large-scale genome sequencing of mycorrhizal fungi provides insights into the early evolution of symbiotic traits.</title>
        <authorList>
            <person name="Miyauchi S."/>
            <person name="Kiss E."/>
            <person name="Kuo A."/>
            <person name="Drula E."/>
            <person name="Kohler A."/>
            <person name="Sanchez-Garcia M."/>
            <person name="Morin E."/>
            <person name="Andreopoulos B."/>
            <person name="Barry K.W."/>
            <person name="Bonito G."/>
            <person name="Buee M."/>
            <person name="Carver A."/>
            <person name="Chen C."/>
            <person name="Cichocki N."/>
            <person name="Clum A."/>
            <person name="Culley D."/>
            <person name="Crous P.W."/>
            <person name="Fauchery L."/>
            <person name="Girlanda M."/>
            <person name="Hayes R.D."/>
            <person name="Keri Z."/>
            <person name="LaButti K."/>
            <person name="Lipzen A."/>
            <person name="Lombard V."/>
            <person name="Magnuson J."/>
            <person name="Maillard F."/>
            <person name="Murat C."/>
            <person name="Nolan M."/>
            <person name="Ohm R.A."/>
            <person name="Pangilinan J."/>
            <person name="Pereira M.F."/>
            <person name="Perotto S."/>
            <person name="Peter M."/>
            <person name="Pfister S."/>
            <person name="Riley R."/>
            <person name="Sitrit Y."/>
            <person name="Stielow J.B."/>
            <person name="Szollosi G."/>
            <person name="Zifcakova L."/>
            <person name="Stursova M."/>
            <person name="Spatafora J.W."/>
            <person name="Tedersoo L."/>
            <person name="Vaario L.M."/>
            <person name="Yamada A."/>
            <person name="Yan M."/>
            <person name="Wang P."/>
            <person name="Xu J."/>
            <person name="Bruns T."/>
            <person name="Baldrian P."/>
            <person name="Vilgalys R."/>
            <person name="Dunand C."/>
            <person name="Henrissat B."/>
            <person name="Grigoriev I.V."/>
            <person name="Hibbett D."/>
            <person name="Nagy L.G."/>
            <person name="Martin F.M."/>
        </authorList>
    </citation>
    <scope>NUCLEOTIDE SEQUENCE</scope>
    <source>
        <strain evidence="1">UP504</strain>
    </source>
</reference>
<proteinExistence type="predicted"/>
<sequence>FSNRSMQFMDGYRKGLNGSEAAWAMKKYRGHCCLPPSMALDIEQEREKAIS</sequence>
<dbReference type="Proteomes" id="UP000886523">
    <property type="component" value="Unassembled WGS sequence"/>
</dbReference>
<gene>
    <name evidence="1" type="ORF">BS47DRAFT_1290165</name>
</gene>
<comment type="caution">
    <text evidence="1">The sequence shown here is derived from an EMBL/GenBank/DDBJ whole genome shotgun (WGS) entry which is preliminary data.</text>
</comment>
<evidence type="ECO:0000313" key="1">
    <source>
        <dbReference type="EMBL" id="KAF9518090.1"/>
    </source>
</evidence>
<name>A0A9P6B5U3_9AGAM</name>
<dbReference type="EMBL" id="MU128927">
    <property type="protein sequence ID" value="KAF9518090.1"/>
    <property type="molecule type" value="Genomic_DNA"/>
</dbReference>
<protein>
    <submittedName>
        <fullName evidence="1">Uncharacterized protein</fullName>
    </submittedName>
</protein>
<accession>A0A9P6B5U3</accession>
<organism evidence="1 2">
    <name type="scientific">Hydnum rufescens UP504</name>
    <dbReference type="NCBI Taxonomy" id="1448309"/>
    <lineage>
        <taxon>Eukaryota</taxon>
        <taxon>Fungi</taxon>
        <taxon>Dikarya</taxon>
        <taxon>Basidiomycota</taxon>
        <taxon>Agaricomycotina</taxon>
        <taxon>Agaricomycetes</taxon>
        <taxon>Cantharellales</taxon>
        <taxon>Hydnaceae</taxon>
        <taxon>Hydnum</taxon>
    </lineage>
</organism>
<dbReference type="AlphaFoldDB" id="A0A9P6B5U3"/>
<keyword evidence="2" id="KW-1185">Reference proteome</keyword>